<gene>
    <name evidence="1" type="ORF">KXQ929_LOCUS52518</name>
</gene>
<evidence type="ECO:0000313" key="2">
    <source>
        <dbReference type="Proteomes" id="UP000663868"/>
    </source>
</evidence>
<sequence length="79" mass="9799">MTFDFINPNESHLARYEGKYHWHVYKEVGDEISRVRDNDEQDRNSIKYRYRTRNQQKFYTYFTLYGNSLTNRDVQDNHL</sequence>
<feature type="non-terminal residue" evidence="1">
    <location>
        <position position="1"/>
    </location>
</feature>
<comment type="caution">
    <text evidence="1">The sequence shown here is derived from an EMBL/GenBank/DDBJ whole genome shotgun (WGS) entry which is preliminary data.</text>
</comment>
<reference evidence="1" key="1">
    <citation type="submission" date="2021-02" db="EMBL/GenBank/DDBJ databases">
        <authorList>
            <person name="Nowell W R."/>
        </authorList>
    </citation>
    <scope>NUCLEOTIDE SEQUENCE</scope>
</reference>
<name>A0A820QXX7_9BILA</name>
<dbReference type="EMBL" id="CAJOBB010027950">
    <property type="protein sequence ID" value="CAF4426540.1"/>
    <property type="molecule type" value="Genomic_DNA"/>
</dbReference>
<dbReference type="Proteomes" id="UP000663868">
    <property type="component" value="Unassembled WGS sequence"/>
</dbReference>
<organism evidence="1 2">
    <name type="scientific">Adineta steineri</name>
    <dbReference type="NCBI Taxonomy" id="433720"/>
    <lineage>
        <taxon>Eukaryota</taxon>
        <taxon>Metazoa</taxon>
        <taxon>Spiralia</taxon>
        <taxon>Gnathifera</taxon>
        <taxon>Rotifera</taxon>
        <taxon>Eurotatoria</taxon>
        <taxon>Bdelloidea</taxon>
        <taxon>Adinetida</taxon>
        <taxon>Adinetidae</taxon>
        <taxon>Adineta</taxon>
    </lineage>
</organism>
<dbReference type="AlphaFoldDB" id="A0A820QXX7"/>
<protein>
    <submittedName>
        <fullName evidence="1">Uncharacterized protein</fullName>
    </submittedName>
</protein>
<evidence type="ECO:0000313" key="1">
    <source>
        <dbReference type="EMBL" id="CAF4426540.1"/>
    </source>
</evidence>
<proteinExistence type="predicted"/>
<accession>A0A820QXX7</accession>